<feature type="compositionally biased region" description="Basic and acidic residues" evidence="2">
    <location>
        <begin position="52"/>
        <end position="65"/>
    </location>
</feature>
<feature type="compositionally biased region" description="Acidic residues" evidence="2">
    <location>
        <begin position="103"/>
        <end position="112"/>
    </location>
</feature>
<dbReference type="PANTHER" id="PTHR23057:SF5">
    <property type="entry name" value="ZINC FINGER PROTEIN UBI-D4"/>
    <property type="match status" value="1"/>
</dbReference>
<dbReference type="Pfam" id="PF14051">
    <property type="entry name" value="DPF1-3_N"/>
    <property type="match status" value="1"/>
</dbReference>
<accession>A0ABV0PCG0</accession>
<dbReference type="PROSITE" id="PS00028">
    <property type="entry name" value="ZINC_FINGER_C2H2_1"/>
    <property type="match status" value="1"/>
</dbReference>
<dbReference type="Gene3D" id="3.30.160.60">
    <property type="entry name" value="Classic Zinc Finger"/>
    <property type="match status" value="1"/>
</dbReference>
<protein>
    <recommendedName>
        <fullName evidence="3">C2H2-type domain-containing protein</fullName>
    </recommendedName>
</protein>
<keyword evidence="5" id="KW-1185">Reference proteome</keyword>
<dbReference type="InterPro" id="IPR051580">
    <property type="entry name" value="ZnF-Chromatin_assoc"/>
</dbReference>
<keyword evidence="1" id="KW-0862">Zinc</keyword>
<dbReference type="SUPFAM" id="SSF57667">
    <property type="entry name" value="beta-beta-alpha zinc fingers"/>
    <property type="match status" value="1"/>
</dbReference>
<dbReference type="InterPro" id="IPR013087">
    <property type="entry name" value="Znf_C2H2_type"/>
</dbReference>
<evidence type="ECO:0000256" key="2">
    <source>
        <dbReference type="SAM" id="MobiDB-lite"/>
    </source>
</evidence>
<organism evidence="4 5">
    <name type="scientific">Goodea atripinnis</name>
    <dbReference type="NCBI Taxonomy" id="208336"/>
    <lineage>
        <taxon>Eukaryota</taxon>
        <taxon>Metazoa</taxon>
        <taxon>Chordata</taxon>
        <taxon>Craniata</taxon>
        <taxon>Vertebrata</taxon>
        <taxon>Euteleostomi</taxon>
        <taxon>Actinopterygii</taxon>
        <taxon>Neopterygii</taxon>
        <taxon>Teleostei</taxon>
        <taxon>Neoteleostei</taxon>
        <taxon>Acanthomorphata</taxon>
        <taxon>Ovalentaria</taxon>
        <taxon>Atherinomorphae</taxon>
        <taxon>Cyprinodontiformes</taxon>
        <taxon>Goodeidae</taxon>
        <taxon>Goodea</taxon>
    </lineage>
</organism>
<comment type="caution">
    <text evidence="4">The sequence shown here is derived from an EMBL/GenBank/DDBJ whole genome shotgun (WGS) entry which is preliminary data.</text>
</comment>
<gene>
    <name evidence="4" type="ORF">GOODEAATRI_008472</name>
</gene>
<dbReference type="PROSITE" id="PS50157">
    <property type="entry name" value="ZINC_FINGER_C2H2_2"/>
    <property type="match status" value="1"/>
</dbReference>
<reference evidence="4 5" key="1">
    <citation type="submission" date="2021-06" db="EMBL/GenBank/DDBJ databases">
        <authorList>
            <person name="Palmer J.M."/>
        </authorList>
    </citation>
    <scope>NUCLEOTIDE SEQUENCE [LARGE SCALE GENOMIC DNA]</scope>
    <source>
        <strain evidence="4 5">GA_2019</strain>
        <tissue evidence="4">Muscle</tissue>
    </source>
</reference>
<dbReference type="SMART" id="SM00355">
    <property type="entry name" value="ZnF_C2H2"/>
    <property type="match status" value="1"/>
</dbReference>
<sequence>RSILMPFLDSQTGVAQSNCYIWMEKRHRSAATVEPPATSAVTHTSSGRIRKGRSDKNGKKKTEAAAAALEERDKPYACDICGKRYKNRPGLSYHYTHSHLAEEEGEDHEEIEAPPTPRQPEEQKSESLLQC</sequence>
<name>A0ABV0PCG0_9TELE</name>
<evidence type="ECO:0000259" key="3">
    <source>
        <dbReference type="PROSITE" id="PS50157"/>
    </source>
</evidence>
<evidence type="ECO:0000313" key="4">
    <source>
        <dbReference type="EMBL" id="MEQ2181151.1"/>
    </source>
</evidence>
<keyword evidence="1" id="KW-0479">Metal-binding</keyword>
<dbReference type="InterPro" id="IPR036236">
    <property type="entry name" value="Znf_C2H2_sf"/>
</dbReference>
<dbReference type="PANTHER" id="PTHR23057">
    <property type="entry name" value="JUXTAPOSED WITH ANOTHER ZINC FINGER PROTEIN 1"/>
    <property type="match status" value="1"/>
</dbReference>
<feature type="region of interest" description="Disordered" evidence="2">
    <location>
        <begin position="96"/>
        <end position="131"/>
    </location>
</feature>
<dbReference type="Proteomes" id="UP001476798">
    <property type="component" value="Unassembled WGS sequence"/>
</dbReference>
<keyword evidence="1" id="KW-0863">Zinc-finger</keyword>
<proteinExistence type="predicted"/>
<feature type="domain" description="C2H2-type" evidence="3">
    <location>
        <begin position="76"/>
        <end position="104"/>
    </location>
</feature>
<feature type="region of interest" description="Disordered" evidence="2">
    <location>
        <begin position="30"/>
        <end position="65"/>
    </location>
</feature>
<evidence type="ECO:0000256" key="1">
    <source>
        <dbReference type="PROSITE-ProRule" id="PRU00042"/>
    </source>
</evidence>
<dbReference type="InterPro" id="IPR025750">
    <property type="entry name" value="DPF1-3_N"/>
</dbReference>
<evidence type="ECO:0000313" key="5">
    <source>
        <dbReference type="Proteomes" id="UP001476798"/>
    </source>
</evidence>
<dbReference type="EMBL" id="JAHRIO010070418">
    <property type="protein sequence ID" value="MEQ2181151.1"/>
    <property type="molecule type" value="Genomic_DNA"/>
</dbReference>
<feature type="non-terminal residue" evidence="4">
    <location>
        <position position="1"/>
    </location>
</feature>